<dbReference type="InterPro" id="IPR034093">
    <property type="entry name" value="KHK"/>
</dbReference>
<dbReference type="SUPFAM" id="SSF53613">
    <property type="entry name" value="Ribokinase-like"/>
    <property type="match status" value="1"/>
</dbReference>
<dbReference type="PANTHER" id="PTHR42774">
    <property type="entry name" value="PHOSPHOTRANSFERASE SYSTEM TRANSPORT PROTEIN"/>
    <property type="match status" value="1"/>
</dbReference>
<gene>
    <name evidence="4" type="ORF">C0Q70_03314</name>
</gene>
<dbReference type="Pfam" id="PF00294">
    <property type="entry name" value="PfkB"/>
    <property type="match status" value="1"/>
</dbReference>
<keyword evidence="5" id="KW-1185">Reference proteome</keyword>
<accession>A0A2T7PSD8</accession>
<sequence>MEGCKAGTQKKVLSIGLVCLDIIKVVSDFPREDTDQRCLDCLWRRGGNASNSASVLSLLGASSEFLGSFSAGPYLQFLQSDFKEYGISITHCPIYTETDSPVSVVIVNRKSGSRTILHTNKNLRELCFEDFKKINVKDAYYSWIHFEGRSNVSEIKKMLLYLREHNDASNESNHITTSLEVEKPERYSELRGLMDLADYIFVSKEVAQSLGYCEMKLAVNELVENCRQGGTVICPWGDCGAAAKRKCGTLIISPAFPPEEVIDTLGAGDTFIGAAVFALNQGENLQESVKFACKVAGAKCGIMGNQGLRE</sequence>
<dbReference type="PANTHER" id="PTHR42774:SF3">
    <property type="entry name" value="KETOHEXOKINASE"/>
    <property type="match status" value="1"/>
</dbReference>
<organism evidence="4 5">
    <name type="scientific">Pomacea canaliculata</name>
    <name type="common">Golden apple snail</name>
    <dbReference type="NCBI Taxonomy" id="400727"/>
    <lineage>
        <taxon>Eukaryota</taxon>
        <taxon>Metazoa</taxon>
        <taxon>Spiralia</taxon>
        <taxon>Lophotrochozoa</taxon>
        <taxon>Mollusca</taxon>
        <taxon>Gastropoda</taxon>
        <taxon>Caenogastropoda</taxon>
        <taxon>Architaenioglossa</taxon>
        <taxon>Ampullarioidea</taxon>
        <taxon>Ampullariidae</taxon>
        <taxon>Pomacea</taxon>
    </lineage>
</organism>
<dbReference type="AlphaFoldDB" id="A0A2T7PSD8"/>
<feature type="domain" description="Carbohydrate kinase PfkB" evidence="3">
    <location>
        <begin position="10"/>
        <end position="303"/>
    </location>
</feature>
<dbReference type="InterPro" id="IPR029056">
    <property type="entry name" value="Ribokinase-like"/>
</dbReference>
<dbReference type="InterPro" id="IPR002173">
    <property type="entry name" value="Carboh/pur_kinase_PfkB_CS"/>
</dbReference>
<dbReference type="InterPro" id="IPR011611">
    <property type="entry name" value="PfkB_dom"/>
</dbReference>
<evidence type="ECO:0000313" key="4">
    <source>
        <dbReference type="EMBL" id="PVD36335.1"/>
    </source>
</evidence>
<dbReference type="EMBL" id="PZQS01000002">
    <property type="protein sequence ID" value="PVD36335.1"/>
    <property type="molecule type" value="Genomic_DNA"/>
</dbReference>
<comment type="caution">
    <text evidence="4">The sequence shown here is derived from an EMBL/GenBank/DDBJ whole genome shotgun (WGS) entry which is preliminary data.</text>
</comment>
<evidence type="ECO:0000313" key="5">
    <source>
        <dbReference type="Proteomes" id="UP000245119"/>
    </source>
</evidence>
<dbReference type="PROSITE" id="PS00584">
    <property type="entry name" value="PFKB_KINASES_2"/>
    <property type="match status" value="1"/>
</dbReference>
<reference evidence="4 5" key="1">
    <citation type="submission" date="2018-04" db="EMBL/GenBank/DDBJ databases">
        <title>The genome of golden apple snail Pomacea canaliculata provides insight into stress tolerance and invasive adaptation.</title>
        <authorList>
            <person name="Liu C."/>
            <person name="Liu B."/>
            <person name="Ren Y."/>
            <person name="Zhang Y."/>
            <person name="Wang H."/>
            <person name="Li S."/>
            <person name="Jiang F."/>
            <person name="Yin L."/>
            <person name="Zhang G."/>
            <person name="Qian W."/>
            <person name="Fan W."/>
        </authorList>
    </citation>
    <scope>NUCLEOTIDE SEQUENCE [LARGE SCALE GENOMIC DNA]</scope>
    <source>
        <strain evidence="4">SZHN2017</strain>
        <tissue evidence="4">Muscle</tissue>
    </source>
</reference>
<dbReference type="GO" id="GO:0004454">
    <property type="term" value="F:ketohexokinase activity"/>
    <property type="evidence" value="ECO:0007669"/>
    <property type="project" value="InterPro"/>
</dbReference>
<dbReference type="InterPro" id="IPR052562">
    <property type="entry name" value="Ketohexokinase-related"/>
</dbReference>
<dbReference type="GO" id="GO:0006000">
    <property type="term" value="P:fructose metabolic process"/>
    <property type="evidence" value="ECO:0007669"/>
    <property type="project" value="InterPro"/>
</dbReference>
<keyword evidence="1" id="KW-0808">Transferase</keyword>
<evidence type="ECO:0000256" key="1">
    <source>
        <dbReference type="ARBA" id="ARBA00022679"/>
    </source>
</evidence>
<protein>
    <recommendedName>
        <fullName evidence="3">Carbohydrate kinase PfkB domain-containing protein</fullName>
    </recommendedName>
</protein>
<name>A0A2T7PSD8_POMCA</name>
<proteinExistence type="predicted"/>
<evidence type="ECO:0000259" key="3">
    <source>
        <dbReference type="Pfam" id="PF00294"/>
    </source>
</evidence>
<dbReference type="CDD" id="cd01939">
    <property type="entry name" value="Ketohexokinase"/>
    <property type="match status" value="1"/>
</dbReference>
<dbReference type="STRING" id="400727.A0A2T7PSD8"/>
<keyword evidence="2" id="KW-0418">Kinase</keyword>
<evidence type="ECO:0000256" key="2">
    <source>
        <dbReference type="ARBA" id="ARBA00022777"/>
    </source>
</evidence>
<dbReference type="Proteomes" id="UP000245119">
    <property type="component" value="Linkage Group LG2"/>
</dbReference>
<dbReference type="OrthoDB" id="204058at2759"/>
<dbReference type="Gene3D" id="3.40.1190.20">
    <property type="match status" value="1"/>
</dbReference>